<name>A0A6V7NR13_ANACO</name>
<dbReference type="Gene3D" id="3.30.40.10">
    <property type="entry name" value="Zinc/RING finger domain, C3HC4 (zinc finger)"/>
    <property type="match status" value="1"/>
</dbReference>
<keyword evidence="12 15" id="KW-0472">Membrane</keyword>
<evidence type="ECO:0000256" key="1">
    <source>
        <dbReference type="ARBA" id="ARBA00000900"/>
    </source>
</evidence>
<dbReference type="EC" id="2.3.2.27" evidence="4"/>
<protein>
    <recommendedName>
        <fullName evidence="4">RING-type E3 ubiquitin transferase</fullName>
        <ecNumber evidence="4">2.3.2.27</ecNumber>
    </recommendedName>
</protein>
<dbReference type="InterPro" id="IPR013083">
    <property type="entry name" value="Znf_RING/FYVE/PHD"/>
</dbReference>
<evidence type="ECO:0000256" key="11">
    <source>
        <dbReference type="ARBA" id="ARBA00022989"/>
    </source>
</evidence>
<keyword evidence="10" id="KW-0862">Zinc</keyword>
<evidence type="ECO:0000256" key="6">
    <source>
        <dbReference type="ARBA" id="ARBA00022692"/>
    </source>
</evidence>
<evidence type="ECO:0000256" key="14">
    <source>
        <dbReference type="SAM" id="MobiDB-lite"/>
    </source>
</evidence>
<dbReference type="SUPFAM" id="SSF57850">
    <property type="entry name" value="RING/U-box"/>
    <property type="match status" value="1"/>
</dbReference>
<dbReference type="PROSITE" id="PS50089">
    <property type="entry name" value="ZF_RING_2"/>
    <property type="match status" value="1"/>
</dbReference>
<feature type="region of interest" description="Disordered" evidence="14">
    <location>
        <begin position="224"/>
        <end position="265"/>
    </location>
</feature>
<keyword evidence="5" id="KW-0808">Transferase</keyword>
<proteinExistence type="predicted"/>
<keyword evidence="7" id="KW-0479">Metal-binding</keyword>
<keyword evidence="6 15" id="KW-0812">Transmembrane</keyword>
<evidence type="ECO:0000256" key="4">
    <source>
        <dbReference type="ARBA" id="ARBA00012483"/>
    </source>
</evidence>
<evidence type="ECO:0000256" key="12">
    <source>
        <dbReference type="ARBA" id="ARBA00023136"/>
    </source>
</evidence>
<dbReference type="AlphaFoldDB" id="A0A6V7NR13"/>
<organism evidence="17">
    <name type="scientific">Ananas comosus var. bracteatus</name>
    <name type="common">red pineapple</name>
    <dbReference type="NCBI Taxonomy" id="296719"/>
    <lineage>
        <taxon>Eukaryota</taxon>
        <taxon>Viridiplantae</taxon>
        <taxon>Streptophyta</taxon>
        <taxon>Embryophyta</taxon>
        <taxon>Tracheophyta</taxon>
        <taxon>Spermatophyta</taxon>
        <taxon>Magnoliopsida</taxon>
        <taxon>Liliopsida</taxon>
        <taxon>Poales</taxon>
        <taxon>Bromeliaceae</taxon>
        <taxon>Bromelioideae</taxon>
        <taxon>Ananas</taxon>
    </lineage>
</organism>
<evidence type="ECO:0000259" key="16">
    <source>
        <dbReference type="PROSITE" id="PS50089"/>
    </source>
</evidence>
<comment type="subcellular location">
    <subcellularLocation>
        <location evidence="2">Membrane</location>
        <topology evidence="2">Single-pass membrane protein</topology>
    </subcellularLocation>
</comment>
<dbReference type="GO" id="GO:0016567">
    <property type="term" value="P:protein ubiquitination"/>
    <property type="evidence" value="ECO:0007669"/>
    <property type="project" value="InterPro"/>
</dbReference>
<dbReference type="FunFam" id="3.30.40.10:FF:000456">
    <property type="entry name" value="RING-H2 finger protein ATL16"/>
    <property type="match status" value="1"/>
</dbReference>
<dbReference type="InterPro" id="IPR044600">
    <property type="entry name" value="ATL1/ATL16-like"/>
</dbReference>
<dbReference type="GO" id="GO:0008270">
    <property type="term" value="F:zinc ion binding"/>
    <property type="evidence" value="ECO:0007669"/>
    <property type="project" value="UniProtKB-KW"/>
</dbReference>
<dbReference type="CDD" id="cd16461">
    <property type="entry name" value="RING-H2_EL5-like"/>
    <property type="match status" value="1"/>
</dbReference>
<dbReference type="GO" id="GO:0061630">
    <property type="term" value="F:ubiquitin protein ligase activity"/>
    <property type="evidence" value="ECO:0007669"/>
    <property type="project" value="UniProtKB-EC"/>
</dbReference>
<feature type="compositionally biased region" description="Low complexity" evidence="14">
    <location>
        <begin position="321"/>
        <end position="342"/>
    </location>
</feature>
<accession>A0A6V7NR13</accession>
<comment type="catalytic activity">
    <reaction evidence="1">
        <text>S-ubiquitinyl-[E2 ubiquitin-conjugating enzyme]-L-cysteine + [acceptor protein]-L-lysine = [E2 ubiquitin-conjugating enzyme]-L-cysteine + N(6)-ubiquitinyl-[acceptor protein]-L-lysine.</text>
        <dbReference type="EC" id="2.3.2.27"/>
    </reaction>
</comment>
<evidence type="ECO:0000256" key="5">
    <source>
        <dbReference type="ARBA" id="ARBA00022679"/>
    </source>
</evidence>
<evidence type="ECO:0000256" key="9">
    <source>
        <dbReference type="ARBA" id="ARBA00022786"/>
    </source>
</evidence>
<dbReference type="Pfam" id="PF13639">
    <property type="entry name" value="zf-RING_2"/>
    <property type="match status" value="1"/>
</dbReference>
<dbReference type="PANTHER" id="PTHR46913:SF1">
    <property type="entry name" value="RING-H2 FINGER PROTEIN ATL16"/>
    <property type="match status" value="1"/>
</dbReference>
<keyword evidence="11 15" id="KW-1133">Transmembrane helix</keyword>
<feature type="domain" description="RING-type" evidence="16">
    <location>
        <begin position="138"/>
        <end position="180"/>
    </location>
</feature>
<feature type="compositionally biased region" description="Pro residues" evidence="14">
    <location>
        <begin position="16"/>
        <end position="28"/>
    </location>
</feature>
<dbReference type="SMART" id="SM00184">
    <property type="entry name" value="RING"/>
    <property type="match status" value="1"/>
</dbReference>
<evidence type="ECO:0000313" key="17">
    <source>
        <dbReference type="EMBL" id="CAD1820978.1"/>
    </source>
</evidence>
<evidence type="ECO:0000256" key="13">
    <source>
        <dbReference type="PROSITE-ProRule" id="PRU00175"/>
    </source>
</evidence>
<sequence length="352" mass="38549">MDPKRIIHHLPKPSQLLPPPPPPPPPPQHSSSSTSFPILALSILGILTTSILLLSYYIFVIKCCLNWRHSDVITRLSRSRIHRRRSRSRPRDYSPAAYSAAVESRGLDESAIRSLPTFRYRKAGDSTSTATATNTNDCAVCLNEFQEEERIRLLPNCLHLFHIDCIDTWLQSNANCPLCRSPITAILHPMLAAAAAAATQLTEPGNGRDPDRRDDAAAIEVAISGESRERSHPGAAVASPRKGEELGGLKRGKRPHNGGSMGDECIEVRSKDESFCIQPMRRSFSMDSSSDKQLYLALQRILQKNPHFRDICGSGSGSGGESSSSSSGSGRARRPFFSFGSHRSSRSAVLPI</sequence>
<evidence type="ECO:0000256" key="3">
    <source>
        <dbReference type="ARBA" id="ARBA00004906"/>
    </source>
</evidence>
<dbReference type="InterPro" id="IPR001841">
    <property type="entry name" value="Znf_RING"/>
</dbReference>
<evidence type="ECO:0000256" key="7">
    <source>
        <dbReference type="ARBA" id="ARBA00022723"/>
    </source>
</evidence>
<feature type="transmembrane region" description="Helical" evidence="15">
    <location>
        <begin position="38"/>
        <end position="59"/>
    </location>
</feature>
<evidence type="ECO:0000256" key="10">
    <source>
        <dbReference type="ARBA" id="ARBA00022833"/>
    </source>
</evidence>
<feature type="region of interest" description="Disordered" evidence="14">
    <location>
        <begin position="309"/>
        <end position="352"/>
    </location>
</feature>
<feature type="region of interest" description="Disordered" evidence="14">
    <location>
        <begin position="1"/>
        <end position="32"/>
    </location>
</feature>
<feature type="compositionally biased region" description="Basic residues" evidence="14">
    <location>
        <begin position="1"/>
        <end position="11"/>
    </location>
</feature>
<dbReference type="SUPFAM" id="SSF101447">
    <property type="entry name" value="Formin homology 2 domain (FH2 domain)"/>
    <property type="match status" value="1"/>
</dbReference>
<dbReference type="EMBL" id="LR862141">
    <property type="protein sequence ID" value="CAD1820978.1"/>
    <property type="molecule type" value="Genomic_DNA"/>
</dbReference>
<reference evidence="17" key="1">
    <citation type="submission" date="2020-07" db="EMBL/GenBank/DDBJ databases">
        <authorList>
            <person name="Lin J."/>
        </authorList>
    </citation>
    <scope>NUCLEOTIDE SEQUENCE</scope>
</reference>
<dbReference type="GO" id="GO:0016020">
    <property type="term" value="C:membrane"/>
    <property type="evidence" value="ECO:0007669"/>
    <property type="project" value="UniProtKB-SubCell"/>
</dbReference>
<keyword evidence="8 13" id="KW-0863">Zinc-finger</keyword>
<evidence type="ECO:0000256" key="2">
    <source>
        <dbReference type="ARBA" id="ARBA00004167"/>
    </source>
</evidence>
<comment type="pathway">
    <text evidence="3">Protein modification; protein ubiquitination.</text>
</comment>
<evidence type="ECO:0000256" key="8">
    <source>
        <dbReference type="ARBA" id="ARBA00022771"/>
    </source>
</evidence>
<gene>
    <name evidence="17" type="ORF">CB5_LOCUS4189</name>
</gene>
<keyword evidence="9" id="KW-0833">Ubl conjugation pathway</keyword>
<evidence type="ECO:0000256" key="15">
    <source>
        <dbReference type="SAM" id="Phobius"/>
    </source>
</evidence>
<dbReference type="PANTHER" id="PTHR46913">
    <property type="entry name" value="RING-H2 FINGER PROTEIN ATL16"/>
    <property type="match status" value="1"/>
</dbReference>